<keyword evidence="4" id="KW-0378">Hydrolase</keyword>
<sequence>MATRTVVHKEIIVKGRVQGVGFRANAKRVADSMHIQGQVKNLLDGSVWILAEGTAEEMEDFIAWCRSGPAMAAVKELEITDGDVQHIKGFTILYS</sequence>
<evidence type="ECO:0000256" key="5">
    <source>
        <dbReference type="RuleBase" id="RU004168"/>
    </source>
</evidence>
<dbReference type="Gene3D" id="3.30.70.100">
    <property type="match status" value="1"/>
</dbReference>
<dbReference type="PROSITE" id="PS00150">
    <property type="entry name" value="ACYLPHOSPHATASE_1"/>
    <property type="match status" value="1"/>
</dbReference>
<dbReference type="PROSITE" id="PS51160">
    <property type="entry name" value="ACYLPHOSPHATASE_3"/>
    <property type="match status" value="1"/>
</dbReference>
<dbReference type="STRING" id="393003.SAMN05660461_6119"/>
<evidence type="ECO:0000256" key="1">
    <source>
        <dbReference type="ARBA" id="ARBA00005614"/>
    </source>
</evidence>
<dbReference type="Proteomes" id="UP000190166">
    <property type="component" value="Unassembled WGS sequence"/>
</dbReference>
<evidence type="ECO:0000313" key="8">
    <source>
        <dbReference type="Proteomes" id="UP000190166"/>
    </source>
</evidence>
<accession>A0A1T5PBU7</accession>
<name>A0A1T5PBU7_9BACT</name>
<evidence type="ECO:0000256" key="2">
    <source>
        <dbReference type="ARBA" id="ARBA00012150"/>
    </source>
</evidence>
<dbReference type="InterPro" id="IPR020456">
    <property type="entry name" value="Acylphosphatase"/>
</dbReference>
<evidence type="ECO:0000313" key="7">
    <source>
        <dbReference type="EMBL" id="SKD10215.1"/>
    </source>
</evidence>
<dbReference type="EC" id="3.6.1.7" evidence="2 4"/>
<comment type="similarity">
    <text evidence="1 5">Belongs to the acylphosphatase family.</text>
</comment>
<dbReference type="InterPro" id="IPR017968">
    <property type="entry name" value="Acylphosphatase_CS"/>
</dbReference>
<proteinExistence type="inferred from homology"/>
<gene>
    <name evidence="7" type="ORF">SAMN05660461_6119</name>
</gene>
<dbReference type="InterPro" id="IPR001792">
    <property type="entry name" value="Acylphosphatase-like_dom"/>
</dbReference>
<comment type="catalytic activity">
    <reaction evidence="3 4">
        <text>an acyl phosphate + H2O = a carboxylate + phosphate + H(+)</text>
        <dbReference type="Rhea" id="RHEA:14965"/>
        <dbReference type="ChEBI" id="CHEBI:15377"/>
        <dbReference type="ChEBI" id="CHEBI:15378"/>
        <dbReference type="ChEBI" id="CHEBI:29067"/>
        <dbReference type="ChEBI" id="CHEBI:43474"/>
        <dbReference type="ChEBI" id="CHEBI:59918"/>
        <dbReference type="EC" id="3.6.1.7"/>
    </reaction>
</comment>
<dbReference type="AlphaFoldDB" id="A0A1T5PBU7"/>
<dbReference type="GO" id="GO:0003998">
    <property type="term" value="F:acylphosphatase activity"/>
    <property type="evidence" value="ECO:0007669"/>
    <property type="project" value="UniProtKB-EC"/>
</dbReference>
<dbReference type="RefSeq" id="WP_079473374.1">
    <property type="nucleotide sequence ID" value="NZ_FUZZ01000006.1"/>
</dbReference>
<evidence type="ECO:0000259" key="6">
    <source>
        <dbReference type="PROSITE" id="PS51160"/>
    </source>
</evidence>
<protein>
    <recommendedName>
        <fullName evidence="2 4">acylphosphatase</fullName>
        <ecNumber evidence="2 4">3.6.1.7</ecNumber>
    </recommendedName>
</protein>
<evidence type="ECO:0000256" key="4">
    <source>
        <dbReference type="PROSITE-ProRule" id="PRU00520"/>
    </source>
</evidence>
<evidence type="ECO:0000256" key="3">
    <source>
        <dbReference type="ARBA" id="ARBA00047645"/>
    </source>
</evidence>
<dbReference type="EMBL" id="FUZZ01000006">
    <property type="protein sequence ID" value="SKD10215.1"/>
    <property type="molecule type" value="Genomic_DNA"/>
</dbReference>
<reference evidence="7 8" key="1">
    <citation type="submission" date="2017-02" db="EMBL/GenBank/DDBJ databases">
        <authorList>
            <person name="Peterson S.W."/>
        </authorList>
    </citation>
    <scope>NUCLEOTIDE SEQUENCE [LARGE SCALE GENOMIC DNA]</scope>
    <source>
        <strain evidence="7 8">DSM 18108</strain>
    </source>
</reference>
<feature type="domain" description="Acylphosphatase-like" evidence="6">
    <location>
        <begin position="8"/>
        <end position="94"/>
    </location>
</feature>
<dbReference type="PANTHER" id="PTHR47268">
    <property type="entry name" value="ACYLPHOSPHATASE"/>
    <property type="match status" value="1"/>
</dbReference>
<dbReference type="PANTHER" id="PTHR47268:SF4">
    <property type="entry name" value="ACYLPHOSPHATASE"/>
    <property type="match status" value="1"/>
</dbReference>
<keyword evidence="8" id="KW-1185">Reference proteome</keyword>
<feature type="active site" evidence="4">
    <location>
        <position position="41"/>
    </location>
</feature>
<dbReference type="InterPro" id="IPR036046">
    <property type="entry name" value="Acylphosphatase-like_dom_sf"/>
</dbReference>
<dbReference type="SUPFAM" id="SSF54975">
    <property type="entry name" value="Acylphosphatase/BLUF domain-like"/>
    <property type="match status" value="1"/>
</dbReference>
<feature type="active site" evidence="4">
    <location>
        <position position="23"/>
    </location>
</feature>
<dbReference type="Pfam" id="PF00708">
    <property type="entry name" value="Acylphosphatase"/>
    <property type="match status" value="1"/>
</dbReference>
<organism evidence="7 8">
    <name type="scientific">Chitinophaga ginsengisegetis</name>
    <dbReference type="NCBI Taxonomy" id="393003"/>
    <lineage>
        <taxon>Bacteria</taxon>
        <taxon>Pseudomonadati</taxon>
        <taxon>Bacteroidota</taxon>
        <taxon>Chitinophagia</taxon>
        <taxon>Chitinophagales</taxon>
        <taxon>Chitinophagaceae</taxon>
        <taxon>Chitinophaga</taxon>
    </lineage>
</organism>